<dbReference type="Proteomes" id="UP001321018">
    <property type="component" value="Unassembled WGS sequence"/>
</dbReference>
<evidence type="ECO:0000313" key="4">
    <source>
        <dbReference type="Proteomes" id="UP001321018"/>
    </source>
</evidence>
<dbReference type="SUPFAM" id="SSF52402">
    <property type="entry name" value="Adenine nucleotide alpha hydrolases-like"/>
    <property type="match status" value="1"/>
</dbReference>
<accession>A0AAP2Z1Z1</accession>
<organism evidence="3 4">
    <name type="scientific">Natronoglomus mannanivorans</name>
    <dbReference type="NCBI Taxonomy" id="2979990"/>
    <lineage>
        <taxon>Archaea</taxon>
        <taxon>Methanobacteriati</taxon>
        <taxon>Methanobacteriota</taxon>
        <taxon>Stenosarchaea group</taxon>
        <taxon>Halobacteria</taxon>
        <taxon>Halobacteriales</taxon>
        <taxon>Natrialbaceae</taxon>
        <taxon>Natronoglomus</taxon>
    </lineage>
</organism>
<name>A0AAP2Z1Z1_9EURY</name>
<dbReference type="Gene3D" id="3.40.50.620">
    <property type="entry name" value="HUPs"/>
    <property type="match status" value="1"/>
</dbReference>
<reference evidence="3" key="1">
    <citation type="submission" date="2022-09" db="EMBL/GenBank/DDBJ databases">
        <title>Enrichment on poylsaccharides allowed isolation of novel metabolic and taxonomic groups of Haloarchaea.</title>
        <authorList>
            <person name="Sorokin D.Y."/>
            <person name="Elcheninov A.G."/>
            <person name="Khizhniak T.V."/>
            <person name="Kolganova T.V."/>
            <person name="Kublanov I.V."/>
        </authorList>
    </citation>
    <scope>NUCLEOTIDE SEQUENCE</scope>
    <source>
        <strain evidence="3">AArc-xg1-1</strain>
    </source>
</reference>
<evidence type="ECO:0000259" key="2">
    <source>
        <dbReference type="Pfam" id="PF00582"/>
    </source>
</evidence>
<comment type="similarity">
    <text evidence="1">Belongs to the universal stress protein A family.</text>
</comment>
<dbReference type="InterPro" id="IPR006016">
    <property type="entry name" value="UspA"/>
</dbReference>
<dbReference type="PANTHER" id="PTHR46268:SF24">
    <property type="entry name" value="UNIVERSAL STRESS PROTEIN"/>
    <property type="match status" value="1"/>
</dbReference>
<gene>
    <name evidence="3" type="ORF">OB960_18690</name>
</gene>
<dbReference type="EMBL" id="JAOPKA010000015">
    <property type="protein sequence ID" value="MCU4743417.1"/>
    <property type="molecule type" value="Genomic_DNA"/>
</dbReference>
<dbReference type="Pfam" id="PF00582">
    <property type="entry name" value="Usp"/>
    <property type="match status" value="1"/>
</dbReference>
<sequence>MTKHVLVPVDDSDRSRQALEFVFEEYPDARITALHVIDPADFYAATGIDGGAMANYDQIRENHETRANEILERAREHAAEHGLETQFETDEILGGVSRSIIQYTEEHDIDHVVIGSHGRTGASRILLGSVAEKVARRSPVPVTIVR</sequence>
<dbReference type="PRINTS" id="PR01438">
    <property type="entry name" value="UNVRSLSTRESS"/>
</dbReference>
<dbReference type="InterPro" id="IPR006015">
    <property type="entry name" value="Universal_stress_UspA"/>
</dbReference>
<dbReference type="PANTHER" id="PTHR46268">
    <property type="entry name" value="STRESS RESPONSE PROTEIN NHAX"/>
    <property type="match status" value="1"/>
</dbReference>
<proteinExistence type="inferred from homology"/>
<evidence type="ECO:0000313" key="3">
    <source>
        <dbReference type="EMBL" id="MCU4743417.1"/>
    </source>
</evidence>
<dbReference type="InterPro" id="IPR014729">
    <property type="entry name" value="Rossmann-like_a/b/a_fold"/>
</dbReference>
<dbReference type="RefSeq" id="WP_338005236.1">
    <property type="nucleotide sequence ID" value="NZ_JAOPKA010000015.1"/>
</dbReference>
<comment type="caution">
    <text evidence="3">The sequence shown here is derived from an EMBL/GenBank/DDBJ whole genome shotgun (WGS) entry which is preliminary data.</text>
</comment>
<dbReference type="AlphaFoldDB" id="A0AAP2Z1Z1"/>
<dbReference type="CDD" id="cd00293">
    <property type="entry name" value="USP-like"/>
    <property type="match status" value="1"/>
</dbReference>
<feature type="domain" description="UspA" evidence="2">
    <location>
        <begin position="1"/>
        <end position="146"/>
    </location>
</feature>
<evidence type="ECO:0000256" key="1">
    <source>
        <dbReference type="ARBA" id="ARBA00008791"/>
    </source>
</evidence>
<protein>
    <submittedName>
        <fullName evidence="3">Universal stress protein</fullName>
    </submittedName>
</protein>